<name>A0AAN9A1G6_HALRR</name>
<accession>A0AAN9A1G6</accession>
<dbReference type="EMBL" id="JAXCGZ010009523">
    <property type="protein sequence ID" value="KAK7076881.1"/>
    <property type="molecule type" value="Genomic_DNA"/>
</dbReference>
<keyword evidence="3" id="KW-1185">Reference proteome</keyword>
<gene>
    <name evidence="2" type="ORF">SK128_006121</name>
</gene>
<protein>
    <submittedName>
        <fullName evidence="2">Uncharacterized protein</fullName>
    </submittedName>
</protein>
<sequence>MSDQSSTLSPEDRVKSRSLPTEEFALAGNPNPVGIPLFRDLPGLGMEHQEETASLLGSQQYVYYSSSSETYSTECFQS</sequence>
<evidence type="ECO:0000256" key="1">
    <source>
        <dbReference type="SAM" id="MobiDB-lite"/>
    </source>
</evidence>
<feature type="region of interest" description="Disordered" evidence="1">
    <location>
        <begin position="1"/>
        <end position="32"/>
    </location>
</feature>
<evidence type="ECO:0000313" key="3">
    <source>
        <dbReference type="Proteomes" id="UP001381693"/>
    </source>
</evidence>
<organism evidence="2 3">
    <name type="scientific">Halocaridina rubra</name>
    <name type="common">Hawaiian red shrimp</name>
    <dbReference type="NCBI Taxonomy" id="373956"/>
    <lineage>
        <taxon>Eukaryota</taxon>
        <taxon>Metazoa</taxon>
        <taxon>Ecdysozoa</taxon>
        <taxon>Arthropoda</taxon>
        <taxon>Crustacea</taxon>
        <taxon>Multicrustacea</taxon>
        <taxon>Malacostraca</taxon>
        <taxon>Eumalacostraca</taxon>
        <taxon>Eucarida</taxon>
        <taxon>Decapoda</taxon>
        <taxon>Pleocyemata</taxon>
        <taxon>Caridea</taxon>
        <taxon>Atyoidea</taxon>
        <taxon>Atyidae</taxon>
        <taxon>Halocaridina</taxon>
    </lineage>
</organism>
<dbReference type="Proteomes" id="UP001381693">
    <property type="component" value="Unassembled WGS sequence"/>
</dbReference>
<feature type="non-terminal residue" evidence="2">
    <location>
        <position position="78"/>
    </location>
</feature>
<proteinExistence type="predicted"/>
<evidence type="ECO:0000313" key="2">
    <source>
        <dbReference type="EMBL" id="KAK7076881.1"/>
    </source>
</evidence>
<dbReference type="AlphaFoldDB" id="A0AAN9A1G6"/>
<reference evidence="2 3" key="1">
    <citation type="submission" date="2023-11" db="EMBL/GenBank/DDBJ databases">
        <title>Halocaridina rubra genome assembly.</title>
        <authorList>
            <person name="Smith C."/>
        </authorList>
    </citation>
    <scope>NUCLEOTIDE SEQUENCE [LARGE SCALE GENOMIC DNA]</scope>
    <source>
        <strain evidence="2">EP-1</strain>
        <tissue evidence="2">Whole</tissue>
    </source>
</reference>
<comment type="caution">
    <text evidence="2">The sequence shown here is derived from an EMBL/GenBank/DDBJ whole genome shotgun (WGS) entry which is preliminary data.</text>
</comment>